<keyword evidence="5" id="KW-0378">Hydrolase</keyword>
<keyword evidence="7 12" id="KW-1133">Transmembrane helix</keyword>
<feature type="compositionally biased region" description="Polar residues" evidence="11">
    <location>
        <begin position="140"/>
        <end position="165"/>
    </location>
</feature>
<dbReference type="InterPro" id="IPR039731">
    <property type="entry name" value="Rce1"/>
</dbReference>
<gene>
    <name evidence="14" type="primary">RCE1</name>
    <name evidence="14" type="ORF">BGW38_004848</name>
</gene>
<feature type="transmembrane region" description="Helical" evidence="12">
    <location>
        <begin position="12"/>
        <end position="37"/>
    </location>
</feature>
<keyword evidence="4 12" id="KW-0812">Transmembrane</keyword>
<comment type="subcellular location">
    <subcellularLocation>
        <location evidence="1">Endoplasmic reticulum membrane</location>
        <topology evidence="1">Multi-pass membrane protein</topology>
    </subcellularLocation>
</comment>
<evidence type="ECO:0000256" key="3">
    <source>
        <dbReference type="ARBA" id="ARBA00022670"/>
    </source>
</evidence>
<dbReference type="OrthoDB" id="271604at2759"/>
<evidence type="ECO:0000256" key="7">
    <source>
        <dbReference type="ARBA" id="ARBA00022989"/>
    </source>
</evidence>
<dbReference type="Pfam" id="PF02517">
    <property type="entry name" value="Rce1-like"/>
    <property type="match status" value="1"/>
</dbReference>
<name>A0A9P6FP97_9FUNG</name>
<evidence type="ECO:0000256" key="9">
    <source>
        <dbReference type="ARBA" id="ARBA00047280"/>
    </source>
</evidence>
<dbReference type="PANTHER" id="PTHR13046:SF0">
    <property type="entry name" value="CAAX PRENYL PROTEASE 2"/>
    <property type="match status" value="1"/>
</dbReference>
<comment type="catalytic activity">
    <reaction evidence="9">
        <text>Hydrolyzes the peptide bond -P2-(S-farnesyl or geranylgeranyl)C-P1'-P2'-P3'-COOH where P1' and P2' are amino acids with aliphatic sidechains and P3' is any C-terminal residue.</text>
        <dbReference type="EC" id="3.4.26.1"/>
    </reaction>
</comment>
<keyword evidence="8 12" id="KW-0472">Membrane</keyword>
<feature type="compositionally biased region" description="Basic and acidic residues" evidence="11">
    <location>
        <begin position="334"/>
        <end position="347"/>
    </location>
</feature>
<evidence type="ECO:0000256" key="4">
    <source>
        <dbReference type="ARBA" id="ARBA00022692"/>
    </source>
</evidence>
<feature type="transmembrane region" description="Helical" evidence="12">
    <location>
        <begin position="430"/>
        <end position="453"/>
    </location>
</feature>
<evidence type="ECO:0000256" key="2">
    <source>
        <dbReference type="ARBA" id="ARBA00006897"/>
    </source>
</evidence>
<keyword evidence="15" id="KW-1185">Reference proteome</keyword>
<dbReference type="GO" id="GO:0004222">
    <property type="term" value="F:metalloendopeptidase activity"/>
    <property type="evidence" value="ECO:0007669"/>
    <property type="project" value="InterPro"/>
</dbReference>
<sequence length="648" mass="69748">MSTFDPLISPWLAVGSCIGFTVMFVGSLYIFPIGAICGSGAGSTNRSSDNPRYGHQGHSTSSRSQGHGRYHPLDTAAPTTRLGGGGQISSPASPRPSGSSARSSMGLRPIIMMHASRFFTHSNNSNGNLCNDDNGPSGVGLSNGTIDTSRNNNASSPVLPTSLTFAGQKLNEHGVSGSNSSSGSGSNSSSGSGSSSPNSSNGGSSLTSSNQIHRQSVHLHIDDNNIASSTGSSASPPLPLAGSTSLAASTLSAMSFPTTSFSMPLADHNSTIVPLAISSSSPLLSSSCGSLPSPIEASAPSPSPSIAGTAKPPVKSTRPEVAILSHEVHNSYDRYARHGHPGQDRSHTNHSSNNDSWSHLDLAKLDRDHPLVIIHRSKGILLTLILVPIYLWWIFGLEGIFPSDQSFWPRVGVFLELLGVSVPGGKLLKILNHVAVPLFLVAVLFLGPLMMMFMSNELPFQRGNDWSSPRQQRYPRGWRGLRDFVIGPISEEMIFRACMVAITAQSGAKVSTMVFTLPLVFGIAHIHHGYETYVKKGRTRLALKNALVMSGFQFLYTTLFGWFATFLFLRTSNLLGPCLCHSFCNMMGFPDVTNIQYYGRMKYWLYLAFGLGVILFSILLIPLTNPNLYGDQDTLVYWRLFFEMRKEA</sequence>
<reference evidence="14" key="1">
    <citation type="journal article" date="2020" name="Fungal Divers.">
        <title>Resolving the Mortierellaceae phylogeny through synthesis of multi-gene phylogenetics and phylogenomics.</title>
        <authorList>
            <person name="Vandepol N."/>
            <person name="Liber J."/>
            <person name="Desiro A."/>
            <person name="Na H."/>
            <person name="Kennedy M."/>
            <person name="Barry K."/>
            <person name="Grigoriev I.V."/>
            <person name="Miller A.N."/>
            <person name="O'Donnell K."/>
            <person name="Stajich J.E."/>
            <person name="Bonito G."/>
        </authorList>
    </citation>
    <scope>NUCLEOTIDE SEQUENCE</scope>
    <source>
        <strain evidence="14">KOD1015</strain>
    </source>
</reference>
<feature type="transmembrane region" description="Helical" evidence="12">
    <location>
        <begin position="380"/>
        <end position="401"/>
    </location>
</feature>
<dbReference type="Proteomes" id="UP000780801">
    <property type="component" value="Unassembled WGS sequence"/>
</dbReference>
<evidence type="ECO:0000259" key="13">
    <source>
        <dbReference type="Pfam" id="PF02517"/>
    </source>
</evidence>
<feature type="domain" description="CAAX prenyl protease 2/Lysostaphin resistance protein A-like" evidence="13">
    <location>
        <begin position="479"/>
        <end position="587"/>
    </location>
</feature>
<comment type="caution">
    <text evidence="14">The sequence shown here is derived from an EMBL/GenBank/DDBJ whole genome shotgun (WGS) entry which is preliminary data.</text>
</comment>
<dbReference type="EC" id="3.4.26.1" evidence="10"/>
<feature type="region of interest" description="Disordered" evidence="11">
    <location>
        <begin position="289"/>
        <end position="317"/>
    </location>
</feature>
<evidence type="ECO:0000256" key="8">
    <source>
        <dbReference type="ARBA" id="ARBA00023136"/>
    </source>
</evidence>
<protein>
    <recommendedName>
        <fullName evidence="10">intramembrane prenyl-peptidase Rce1</fullName>
        <ecNumber evidence="10">3.4.26.1</ecNumber>
    </recommendedName>
</protein>
<evidence type="ECO:0000256" key="12">
    <source>
        <dbReference type="SAM" id="Phobius"/>
    </source>
</evidence>
<proteinExistence type="inferred from homology"/>
<accession>A0A9P6FP97</accession>
<feature type="compositionally biased region" description="Low complexity" evidence="11">
    <location>
        <begin position="289"/>
        <end position="307"/>
    </location>
</feature>
<feature type="compositionally biased region" description="Low complexity" evidence="11">
    <location>
        <begin position="176"/>
        <end position="210"/>
    </location>
</feature>
<keyword evidence="3 14" id="KW-0645">Protease</keyword>
<dbReference type="PANTHER" id="PTHR13046">
    <property type="entry name" value="PROTEASE U48 CAAX PRENYL PROTEASE RCE1"/>
    <property type="match status" value="1"/>
</dbReference>
<dbReference type="GO" id="GO:0005789">
    <property type="term" value="C:endoplasmic reticulum membrane"/>
    <property type="evidence" value="ECO:0007669"/>
    <property type="project" value="UniProtKB-SubCell"/>
</dbReference>
<dbReference type="AlphaFoldDB" id="A0A9P6FP97"/>
<feature type="transmembrane region" description="Helical" evidence="12">
    <location>
        <begin position="604"/>
        <end position="623"/>
    </location>
</feature>
<feature type="region of interest" description="Disordered" evidence="11">
    <location>
        <begin position="129"/>
        <end position="210"/>
    </location>
</feature>
<dbReference type="EMBL" id="JAABOA010003086">
    <property type="protein sequence ID" value="KAF9579058.1"/>
    <property type="molecule type" value="Genomic_DNA"/>
</dbReference>
<evidence type="ECO:0000256" key="6">
    <source>
        <dbReference type="ARBA" id="ARBA00022824"/>
    </source>
</evidence>
<dbReference type="InterPro" id="IPR003675">
    <property type="entry name" value="Rce1/LyrA-like_dom"/>
</dbReference>
<evidence type="ECO:0000313" key="14">
    <source>
        <dbReference type="EMBL" id="KAF9579058.1"/>
    </source>
</evidence>
<evidence type="ECO:0000256" key="11">
    <source>
        <dbReference type="SAM" id="MobiDB-lite"/>
    </source>
</evidence>
<evidence type="ECO:0000256" key="5">
    <source>
        <dbReference type="ARBA" id="ARBA00022801"/>
    </source>
</evidence>
<evidence type="ECO:0000256" key="10">
    <source>
        <dbReference type="ARBA" id="ARBA00049729"/>
    </source>
</evidence>
<feature type="compositionally biased region" description="Low complexity" evidence="11">
    <location>
        <begin position="89"/>
        <end position="104"/>
    </location>
</feature>
<organism evidence="14 15">
    <name type="scientific">Lunasporangiospora selenospora</name>
    <dbReference type="NCBI Taxonomy" id="979761"/>
    <lineage>
        <taxon>Eukaryota</taxon>
        <taxon>Fungi</taxon>
        <taxon>Fungi incertae sedis</taxon>
        <taxon>Mucoromycota</taxon>
        <taxon>Mortierellomycotina</taxon>
        <taxon>Mortierellomycetes</taxon>
        <taxon>Mortierellales</taxon>
        <taxon>Mortierellaceae</taxon>
        <taxon>Lunasporangiospora</taxon>
    </lineage>
</organism>
<evidence type="ECO:0000313" key="15">
    <source>
        <dbReference type="Proteomes" id="UP000780801"/>
    </source>
</evidence>
<keyword evidence="6" id="KW-0256">Endoplasmic reticulum</keyword>
<comment type="similarity">
    <text evidence="2">Belongs to the peptidase U48 family.</text>
</comment>
<dbReference type="GO" id="GO:0071586">
    <property type="term" value="P:CAAX-box protein processing"/>
    <property type="evidence" value="ECO:0007669"/>
    <property type="project" value="InterPro"/>
</dbReference>
<feature type="transmembrane region" description="Helical" evidence="12">
    <location>
        <begin position="546"/>
        <end position="568"/>
    </location>
</feature>
<evidence type="ECO:0000256" key="1">
    <source>
        <dbReference type="ARBA" id="ARBA00004477"/>
    </source>
</evidence>
<feature type="region of interest" description="Disordered" evidence="11">
    <location>
        <begin position="334"/>
        <end position="354"/>
    </location>
</feature>
<feature type="region of interest" description="Disordered" evidence="11">
    <location>
        <begin position="42"/>
        <end position="104"/>
    </location>
</feature>